<feature type="region of interest" description="Disordered" evidence="1">
    <location>
        <begin position="116"/>
        <end position="153"/>
    </location>
</feature>
<proteinExistence type="predicted"/>
<feature type="compositionally biased region" description="Polar residues" evidence="1">
    <location>
        <begin position="138"/>
        <end position="153"/>
    </location>
</feature>
<dbReference type="Proteomes" id="UP000054538">
    <property type="component" value="Unassembled WGS sequence"/>
</dbReference>
<evidence type="ECO:0000313" key="2">
    <source>
        <dbReference type="EMBL" id="KIK78956.1"/>
    </source>
</evidence>
<evidence type="ECO:0000256" key="1">
    <source>
        <dbReference type="SAM" id="MobiDB-lite"/>
    </source>
</evidence>
<sequence length="173" mass="18782">MDGEDSYDARCAHPNVHFHASDHNFSASHRALGQKITVPPNPELPSEDDVQSSAHPSYDLIPSVDPNMSYLGELLQGAQFGAGNPADFPVDFPSDYYLSTTYNDGGDPECMAAYHRDPSDPTLPISSYSELSRALGTHSPSRPGSSDTGSLQQFASVSHHVGFRFVKTAKRTR</sequence>
<reference evidence="2 3" key="1">
    <citation type="submission" date="2014-04" db="EMBL/GenBank/DDBJ databases">
        <authorList>
            <consortium name="DOE Joint Genome Institute"/>
            <person name="Kuo A."/>
            <person name="Kohler A."/>
            <person name="Jargeat P."/>
            <person name="Nagy L.G."/>
            <person name="Floudas D."/>
            <person name="Copeland A."/>
            <person name="Barry K.W."/>
            <person name="Cichocki N."/>
            <person name="Veneault-Fourrey C."/>
            <person name="LaButti K."/>
            <person name="Lindquist E.A."/>
            <person name="Lipzen A."/>
            <person name="Lundell T."/>
            <person name="Morin E."/>
            <person name="Murat C."/>
            <person name="Sun H."/>
            <person name="Tunlid A."/>
            <person name="Henrissat B."/>
            <person name="Grigoriev I.V."/>
            <person name="Hibbett D.S."/>
            <person name="Martin F."/>
            <person name="Nordberg H.P."/>
            <person name="Cantor M.N."/>
            <person name="Hua S.X."/>
        </authorList>
    </citation>
    <scope>NUCLEOTIDE SEQUENCE [LARGE SCALE GENOMIC DNA]</scope>
    <source>
        <strain evidence="2 3">Ve08.2h10</strain>
    </source>
</reference>
<name>A0A0D0D5S2_9AGAM</name>
<dbReference type="InParanoid" id="A0A0D0D5S2"/>
<protein>
    <submittedName>
        <fullName evidence="2">Uncharacterized protein</fullName>
    </submittedName>
</protein>
<gene>
    <name evidence="2" type="ORF">PAXRUDRAFT_162620</name>
</gene>
<keyword evidence="3" id="KW-1185">Reference proteome</keyword>
<reference evidence="3" key="2">
    <citation type="submission" date="2015-01" db="EMBL/GenBank/DDBJ databases">
        <title>Evolutionary Origins and Diversification of the Mycorrhizal Mutualists.</title>
        <authorList>
            <consortium name="DOE Joint Genome Institute"/>
            <consortium name="Mycorrhizal Genomics Consortium"/>
            <person name="Kohler A."/>
            <person name="Kuo A."/>
            <person name="Nagy L.G."/>
            <person name="Floudas D."/>
            <person name="Copeland A."/>
            <person name="Barry K.W."/>
            <person name="Cichocki N."/>
            <person name="Veneault-Fourrey C."/>
            <person name="LaButti K."/>
            <person name="Lindquist E.A."/>
            <person name="Lipzen A."/>
            <person name="Lundell T."/>
            <person name="Morin E."/>
            <person name="Murat C."/>
            <person name="Riley R."/>
            <person name="Ohm R."/>
            <person name="Sun H."/>
            <person name="Tunlid A."/>
            <person name="Henrissat B."/>
            <person name="Grigoriev I.V."/>
            <person name="Hibbett D.S."/>
            <person name="Martin F."/>
        </authorList>
    </citation>
    <scope>NUCLEOTIDE SEQUENCE [LARGE SCALE GENOMIC DNA]</scope>
    <source>
        <strain evidence="3">Ve08.2h10</strain>
    </source>
</reference>
<dbReference type="OrthoDB" id="10435511at2759"/>
<dbReference type="EMBL" id="KN826420">
    <property type="protein sequence ID" value="KIK78956.1"/>
    <property type="molecule type" value="Genomic_DNA"/>
</dbReference>
<dbReference type="HOGENOM" id="CLU_1548100_0_0_1"/>
<evidence type="ECO:0000313" key="3">
    <source>
        <dbReference type="Proteomes" id="UP000054538"/>
    </source>
</evidence>
<feature type="region of interest" description="Disordered" evidence="1">
    <location>
        <begin position="29"/>
        <end position="61"/>
    </location>
</feature>
<accession>A0A0D0D5S2</accession>
<organism evidence="2 3">
    <name type="scientific">Paxillus rubicundulus Ve08.2h10</name>
    <dbReference type="NCBI Taxonomy" id="930991"/>
    <lineage>
        <taxon>Eukaryota</taxon>
        <taxon>Fungi</taxon>
        <taxon>Dikarya</taxon>
        <taxon>Basidiomycota</taxon>
        <taxon>Agaricomycotina</taxon>
        <taxon>Agaricomycetes</taxon>
        <taxon>Agaricomycetidae</taxon>
        <taxon>Boletales</taxon>
        <taxon>Paxilineae</taxon>
        <taxon>Paxillaceae</taxon>
        <taxon>Paxillus</taxon>
    </lineage>
</organism>
<dbReference type="AlphaFoldDB" id="A0A0D0D5S2"/>